<dbReference type="EMBL" id="AGZI01000069">
    <property type="protein sequence ID" value="EKU79566.1"/>
    <property type="molecule type" value="Genomic_DNA"/>
</dbReference>
<reference evidence="2 3" key="1">
    <citation type="submission" date="2012-09" db="EMBL/GenBank/DDBJ databases">
        <title>The Genome Sequence of Massilia timonae CCUG 45783.</title>
        <authorList>
            <consortium name="The Broad Institute Genome Sequencing Platform"/>
            <person name="Earl A."/>
            <person name="Ward D."/>
            <person name="Feldgarden M."/>
            <person name="Gevers D."/>
            <person name="Huys G."/>
            <person name="Walker B."/>
            <person name="Young S.K."/>
            <person name="Zeng Q."/>
            <person name="Gargeya S."/>
            <person name="Fitzgerald M."/>
            <person name="Haas B."/>
            <person name="Abouelleil A."/>
            <person name="Alvarado L."/>
            <person name="Arachchi H.M."/>
            <person name="Berlin A.M."/>
            <person name="Chapman S.B."/>
            <person name="Goldberg J."/>
            <person name="Griggs A."/>
            <person name="Gujja S."/>
            <person name="Hansen M."/>
            <person name="Howarth C."/>
            <person name="Imamovic A."/>
            <person name="Larimer J."/>
            <person name="McCowen C."/>
            <person name="Montmayeur A."/>
            <person name="Murphy C."/>
            <person name="Neiman D."/>
            <person name="Pearson M."/>
            <person name="Priest M."/>
            <person name="Roberts A."/>
            <person name="Saif S."/>
            <person name="Shea T."/>
            <person name="Sisk P."/>
            <person name="Sykes S."/>
            <person name="Wortman J."/>
            <person name="Nusbaum C."/>
            <person name="Birren B."/>
        </authorList>
    </citation>
    <scope>NUCLEOTIDE SEQUENCE [LARGE SCALE GENOMIC DNA]</scope>
    <source>
        <strain evidence="2 3">CCUG 45783</strain>
    </source>
</reference>
<dbReference type="Proteomes" id="UP000009874">
    <property type="component" value="Unassembled WGS sequence"/>
</dbReference>
<sequence length="229" mass="23681">MSGSCSAASALITFSARVAAWDFAFAALIPPFRKLAAILSLISAVTRSLNSVCAAAADGLRFIVANKSLASLYLEADRLLIASSWRLSCAAISFKYAFWSSLLIWINFFLSKGWKQGTLCSRALTVTSFFGFLTPEAASRAFSAASWASLASLAALASFATFAVSPARFAALSTPSASCAPLATRAAVPVPFAIPTALLATLPTVVTTLPPGIMLATARPASTASPSAV</sequence>
<comment type="caution">
    <text evidence="2">The sequence shown here is derived from an EMBL/GenBank/DDBJ whole genome shotgun (WGS) entry which is preliminary data.</text>
</comment>
<keyword evidence="1" id="KW-0472">Membrane</keyword>
<proteinExistence type="predicted"/>
<dbReference type="HOGENOM" id="CLU_1208642_0_0_4"/>
<feature type="transmembrane region" description="Helical" evidence="1">
    <location>
        <begin position="144"/>
        <end position="164"/>
    </location>
</feature>
<protein>
    <submittedName>
        <fullName evidence="2">Uncharacterized protein</fullName>
    </submittedName>
</protein>
<evidence type="ECO:0000313" key="2">
    <source>
        <dbReference type="EMBL" id="EKU79566.1"/>
    </source>
</evidence>
<keyword evidence="3" id="KW-1185">Reference proteome</keyword>
<keyword evidence="1" id="KW-0812">Transmembrane</keyword>
<name>K9D8J4_9BURK</name>
<feature type="transmembrane region" description="Helical" evidence="1">
    <location>
        <begin position="85"/>
        <end position="106"/>
    </location>
</feature>
<organism evidence="2 3">
    <name type="scientific">Massilia timonae CCUG 45783</name>
    <dbReference type="NCBI Taxonomy" id="883126"/>
    <lineage>
        <taxon>Bacteria</taxon>
        <taxon>Pseudomonadati</taxon>
        <taxon>Pseudomonadota</taxon>
        <taxon>Betaproteobacteria</taxon>
        <taxon>Burkholderiales</taxon>
        <taxon>Oxalobacteraceae</taxon>
        <taxon>Telluria group</taxon>
        <taxon>Massilia</taxon>
    </lineage>
</organism>
<evidence type="ECO:0000313" key="3">
    <source>
        <dbReference type="Proteomes" id="UP000009874"/>
    </source>
</evidence>
<keyword evidence="1" id="KW-1133">Transmembrane helix</keyword>
<evidence type="ECO:0000256" key="1">
    <source>
        <dbReference type="SAM" id="Phobius"/>
    </source>
</evidence>
<accession>K9D8J4</accession>
<gene>
    <name evidence="2" type="ORF">HMPREF9710_05206</name>
</gene>
<dbReference type="AlphaFoldDB" id="K9D8J4"/>